<dbReference type="AlphaFoldDB" id="A0A3M0JS63"/>
<dbReference type="Proteomes" id="UP000269221">
    <property type="component" value="Unassembled WGS sequence"/>
</dbReference>
<feature type="compositionally biased region" description="Polar residues" evidence="1">
    <location>
        <begin position="26"/>
        <end position="40"/>
    </location>
</feature>
<dbReference type="OrthoDB" id="10409387at2759"/>
<protein>
    <submittedName>
        <fullName evidence="2">Uncharacterized protein</fullName>
    </submittedName>
</protein>
<organism evidence="2 3">
    <name type="scientific">Hirundo rustica rustica</name>
    <dbReference type="NCBI Taxonomy" id="333673"/>
    <lineage>
        <taxon>Eukaryota</taxon>
        <taxon>Metazoa</taxon>
        <taxon>Chordata</taxon>
        <taxon>Craniata</taxon>
        <taxon>Vertebrata</taxon>
        <taxon>Euteleostomi</taxon>
        <taxon>Archelosauria</taxon>
        <taxon>Archosauria</taxon>
        <taxon>Dinosauria</taxon>
        <taxon>Saurischia</taxon>
        <taxon>Theropoda</taxon>
        <taxon>Coelurosauria</taxon>
        <taxon>Aves</taxon>
        <taxon>Neognathae</taxon>
        <taxon>Neoaves</taxon>
        <taxon>Telluraves</taxon>
        <taxon>Australaves</taxon>
        <taxon>Passeriformes</taxon>
        <taxon>Sylvioidea</taxon>
        <taxon>Hirundinidae</taxon>
        <taxon>Hirundo</taxon>
    </lineage>
</organism>
<accession>A0A3M0JS63</accession>
<reference evidence="2 3" key="1">
    <citation type="submission" date="2018-07" db="EMBL/GenBank/DDBJ databases">
        <title>A high quality draft genome assembly of the barn swallow (H. rustica rustica).</title>
        <authorList>
            <person name="Formenti G."/>
            <person name="Chiara M."/>
            <person name="Poveda L."/>
            <person name="Francoijs K.-J."/>
            <person name="Bonisoli-Alquati A."/>
            <person name="Canova L."/>
            <person name="Gianfranceschi L."/>
            <person name="Horner D.S."/>
            <person name="Saino N."/>
        </authorList>
    </citation>
    <scope>NUCLEOTIDE SEQUENCE [LARGE SCALE GENOMIC DNA]</scope>
    <source>
        <strain evidence="2">Chelidonia</strain>
        <tissue evidence="2">Blood</tissue>
    </source>
</reference>
<evidence type="ECO:0000313" key="2">
    <source>
        <dbReference type="EMBL" id="RMC03071.1"/>
    </source>
</evidence>
<comment type="caution">
    <text evidence="2">The sequence shown here is derived from an EMBL/GenBank/DDBJ whole genome shotgun (WGS) entry which is preliminary data.</text>
</comment>
<feature type="region of interest" description="Disordered" evidence="1">
    <location>
        <begin position="1"/>
        <end position="60"/>
    </location>
</feature>
<name>A0A3M0JS63_HIRRU</name>
<keyword evidence="3" id="KW-1185">Reference proteome</keyword>
<evidence type="ECO:0000256" key="1">
    <source>
        <dbReference type="SAM" id="MobiDB-lite"/>
    </source>
</evidence>
<proteinExistence type="predicted"/>
<dbReference type="EMBL" id="QRBI01000131">
    <property type="protein sequence ID" value="RMC03071.1"/>
    <property type="molecule type" value="Genomic_DNA"/>
</dbReference>
<gene>
    <name evidence="2" type="ORF">DUI87_20264</name>
</gene>
<sequence>MPAPPTHPPRGTARPPTQPLWDVPASLTQPPGTDPGNSWTPGVPGNAISRSDATVPSAPPLPELEFSLDCILARDTRYTSKESQSHHPAAKHRNMATITALPTALPSPVSVWQKVNLAAMASGDYERAELIDVPTSGGWEPEDGTVAVYPVIRGNRTTPDKYTPFQQPVLSELHQLANMLFLASEAVTPFIYIKQLAKLMFTTVQYMVVKSA</sequence>
<evidence type="ECO:0000313" key="3">
    <source>
        <dbReference type="Proteomes" id="UP000269221"/>
    </source>
</evidence>